<dbReference type="GO" id="GO:0016020">
    <property type="term" value="C:membrane"/>
    <property type="evidence" value="ECO:0007669"/>
    <property type="project" value="UniProtKB-SubCell"/>
</dbReference>
<reference evidence="7 8" key="1">
    <citation type="journal article" date="2015" name="BMC Genomics">
        <title>Gene expression during zombie ant biting behavior reflects the complexity underlying fungal parasitic behavioral manipulation.</title>
        <authorList>
            <person name="de Bekker C."/>
            <person name="Ohm R.A."/>
            <person name="Loreto R.G."/>
            <person name="Sebastian A."/>
            <person name="Albert I."/>
            <person name="Merrow M."/>
            <person name="Brachmann A."/>
            <person name="Hughes D.P."/>
        </authorList>
    </citation>
    <scope>NUCLEOTIDE SEQUENCE [LARGE SCALE GENOMIC DNA]</scope>
    <source>
        <strain evidence="7 8">SC16a</strain>
    </source>
</reference>
<feature type="compositionally biased region" description="Polar residues" evidence="5">
    <location>
        <begin position="208"/>
        <end position="218"/>
    </location>
</feature>
<comment type="subcellular location">
    <subcellularLocation>
        <location evidence="1">Membrane</location>
        <topology evidence="1">Single-pass membrane protein</topology>
    </subcellularLocation>
</comment>
<organism evidence="7 8">
    <name type="scientific">Ophiocordyceps unilateralis</name>
    <name type="common">Zombie-ant fungus</name>
    <name type="synonym">Torrubia unilateralis</name>
    <dbReference type="NCBI Taxonomy" id="268505"/>
    <lineage>
        <taxon>Eukaryota</taxon>
        <taxon>Fungi</taxon>
        <taxon>Dikarya</taxon>
        <taxon>Ascomycota</taxon>
        <taxon>Pezizomycotina</taxon>
        <taxon>Sordariomycetes</taxon>
        <taxon>Hypocreomycetidae</taxon>
        <taxon>Hypocreales</taxon>
        <taxon>Ophiocordycipitaceae</taxon>
        <taxon>Ophiocordyceps</taxon>
    </lineage>
</organism>
<name>A0A2A9PR01_OPHUN</name>
<evidence type="ECO:0000256" key="5">
    <source>
        <dbReference type="SAM" id="MobiDB-lite"/>
    </source>
</evidence>
<evidence type="ECO:0000256" key="1">
    <source>
        <dbReference type="ARBA" id="ARBA00004167"/>
    </source>
</evidence>
<feature type="region of interest" description="Disordered" evidence="5">
    <location>
        <begin position="125"/>
        <end position="163"/>
    </location>
</feature>
<dbReference type="GO" id="GO:0071944">
    <property type="term" value="C:cell periphery"/>
    <property type="evidence" value="ECO:0007669"/>
    <property type="project" value="UniProtKB-ARBA"/>
</dbReference>
<proteinExistence type="predicted"/>
<evidence type="ECO:0000256" key="4">
    <source>
        <dbReference type="ARBA" id="ARBA00023136"/>
    </source>
</evidence>
<dbReference type="Proteomes" id="UP000037136">
    <property type="component" value="Unassembled WGS sequence"/>
</dbReference>
<evidence type="ECO:0000256" key="3">
    <source>
        <dbReference type="ARBA" id="ARBA00022989"/>
    </source>
</evidence>
<feature type="transmembrane region" description="Helical" evidence="6">
    <location>
        <begin position="171"/>
        <end position="195"/>
    </location>
</feature>
<reference evidence="7 8" key="2">
    <citation type="journal article" date="2017" name="Sci. Rep.">
        <title>Ant-infecting Ophiocordyceps genomes reveal a high diversity of potential behavioral manipulation genes and a possible major role for enterotoxins.</title>
        <authorList>
            <person name="de Bekker C."/>
            <person name="Ohm R.A."/>
            <person name="Evans H.C."/>
            <person name="Brachmann A."/>
            <person name="Hughes D.P."/>
        </authorList>
    </citation>
    <scope>NUCLEOTIDE SEQUENCE [LARGE SCALE GENOMIC DNA]</scope>
    <source>
        <strain evidence="7 8">SC16a</strain>
    </source>
</reference>
<dbReference type="STRING" id="268505.A0A2A9PR01"/>
<evidence type="ECO:0008006" key="9">
    <source>
        <dbReference type="Google" id="ProtNLM"/>
    </source>
</evidence>
<dbReference type="EMBL" id="LAZP02000007">
    <property type="protein sequence ID" value="PFH63181.1"/>
    <property type="molecule type" value="Genomic_DNA"/>
</dbReference>
<evidence type="ECO:0000256" key="6">
    <source>
        <dbReference type="SAM" id="Phobius"/>
    </source>
</evidence>
<feature type="region of interest" description="Disordered" evidence="5">
    <location>
        <begin position="203"/>
        <end position="282"/>
    </location>
</feature>
<keyword evidence="3 6" id="KW-1133">Transmembrane helix</keyword>
<sequence length="306" mass="32092">MEDARKRLGLQCPPTSAFYICSETPKRFVGCCSVDACQRGGDCPLAKVESATFNASRYEDIPPQECDSSTALWWTCKFTKPPFFGCCSQNPCTQTSGCPSGSLGVAVLNRDPSLAASLLPMSVSTTTTTTTTTTSSTAVTSTRTESSTGSPPTTSSSSTTRAGGTTISGGVAAGIGVGVSVAVIGLLAALLFCLWRRAGRKKQEKANDNNSPQQQNFHSPAVVQEMSASTSPAGSPARLHHQVSPWSGYTTSPSPQFGSMQRVPASSSVGPKPATPVSEMDATCRSRYRAEPVELEDPRTWAATRG</sequence>
<evidence type="ECO:0000313" key="8">
    <source>
        <dbReference type="Proteomes" id="UP000037136"/>
    </source>
</evidence>
<evidence type="ECO:0000256" key="2">
    <source>
        <dbReference type="ARBA" id="ARBA00022692"/>
    </source>
</evidence>
<dbReference type="InterPro" id="IPR051694">
    <property type="entry name" value="Immunoregulatory_rcpt-like"/>
</dbReference>
<evidence type="ECO:0000313" key="7">
    <source>
        <dbReference type="EMBL" id="PFH63181.1"/>
    </source>
</evidence>
<protein>
    <recommendedName>
        <fullName evidence="9">Mid2 domain-containing protein</fullName>
    </recommendedName>
</protein>
<comment type="caution">
    <text evidence="7">The sequence shown here is derived from an EMBL/GenBank/DDBJ whole genome shotgun (WGS) entry which is preliminary data.</text>
</comment>
<keyword evidence="8" id="KW-1185">Reference proteome</keyword>
<feature type="compositionally biased region" description="Polar residues" evidence="5">
    <location>
        <begin position="244"/>
        <end position="269"/>
    </location>
</feature>
<keyword evidence="4 6" id="KW-0472">Membrane</keyword>
<dbReference type="OrthoDB" id="3692311at2759"/>
<accession>A0A2A9PR01</accession>
<dbReference type="PANTHER" id="PTHR15549">
    <property type="entry name" value="PAIRED IMMUNOGLOBULIN-LIKE TYPE 2 RECEPTOR"/>
    <property type="match status" value="1"/>
</dbReference>
<keyword evidence="2 6" id="KW-0812">Transmembrane</keyword>
<dbReference type="AlphaFoldDB" id="A0A2A9PR01"/>
<gene>
    <name evidence="7" type="ORF">XA68_17290</name>
</gene>